<keyword evidence="2" id="KW-1185">Reference proteome</keyword>
<protein>
    <submittedName>
        <fullName evidence="1">Receptor-like protein kinase</fullName>
    </submittedName>
</protein>
<proteinExistence type="predicted"/>
<comment type="caution">
    <text evidence="1">The sequence shown here is derived from an EMBL/GenBank/DDBJ whole genome shotgun (WGS) entry which is preliminary data.</text>
</comment>
<evidence type="ECO:0000313" key="1">
    <source>
        <dbReference type="EMBL" id="KAJ4718499.1"/>
    </source>
</evidence>
<dbReference type="EMBL" id="CM051398">
    <property type="protein sequence ID" value="KAJ4718499.1"/>
    <property type="molecule type" value="Genomic_DNA"/>
</dbReference>
<gene>
    <name evidence="1" type="ORF">OWV82_010176</name>
</gene>
<reference evidence="1 2" key="1">
    <citation type="journal article" date="2023" name="Science">
        <title>Complex scaffold remodeling in plant triterpene biosynthesis.</title>
        <authorList>
            <person name="De La Pena R."/>
            <person name="Hodgson H."/>
            <person name="Liu J.C."/>
            <person name="Stephenson M.J."/>
            <person name="Martin A.C."/>
            <person name="Owen C."/>
            <person name="Harkess A."/>
            <person name="Leebens-Mack J."/>
            <person name="Jimenez L.E."/>
            <person name="Osbourn A."/>
            <person name="Sattely E.S."/>
        </authorList>
    </citation>
    <scope>NUCLEOTIDE SEQUENCE [LARGE SCALE GENOMIC DNA]</scope>
    <source>
        <strain evidence="2">cv. JPN11</strain>
        <tissue evidence="1">Leaf</tissue>
    </source>
</reference>
<evidence type="ECO:0000313" key="2">
    <source>
        <dbReference type="Proteomes" id="UP001164539"/>
    </source>
</evidence>
<organism evidence="1 2">
    <name type="scientific">Melia azedarach</name>
    <name type="common">Chinaberry tree</name>
    <dbReference type="NCBI Taxonomy" id="155640"/>
    <lineage>
        <taxon>Eukaryota</taxon>
        <taxon>Viridiplantae</taxon>
        <taxon>Streptophyta</taxon>
        <taxon>Embryophyta</taxon>
        <taxon>Tracheophyta</taxon>
        <taxon>Spermatophyta</taxon>
        <taxon>Magnoliopsida</taxon>
        <taxon>eudicotyledons</taxon>
        <taxon>Gunneridae</taxon>
        <taxon>Pentapetalae</taxon>
        <taxon>rosids</taxon>
        <taxon>malvids</taxon>
        <taxon>Sapindales</taxon>
        <taxon>Meliaceae</taxon>
        <taxon>Melia</taxon>
    </lineage>
</organism>
<name>A0ACC1Y6E1_MELAZ</name>
<sequence>MIESLDLSYNQLSGQIPSQLIDLNFLSNFNLSYNNLWGPTPNAGQFANFDERNYKGNPGLCGPTINRNCTSVPDSPTTGSSNRAEEDESAVDMSLYTKSSAFLLVTWRLLNGFYLDLPFIFNQMSSADV</sequence>
<accession>A0ACC1Y6E1</accession>
<dbReference type="Proteomes" id="UP001164539">
    <property type="component" value="Chromosome 5"/>
</dbReference>